<gene>
    <name evidence="4" type="ORF">BCM02_106205</name>
</gene>
<protein>
    <submittedName>
        <fullName evidence="4">GerA spore germination protein</fullName>
    </submittedName>
</protein>
<keyword evidence="3" id="KW-1133">Transmembrane helix</keyword>
<dbReference type="Proteomes" id="UP000323257">
    <property type="component" value="Unassembled WGS sequence"/>
</dbReference>
<dbReference type="PIRSF" id="PIRSF005690">
    <property type="entry name" value="GerBA"/>
    <property type="match status" value="1"/>
</dbReference>
<sequence>MPEANIMLITVDWIREKVRGCGDVLMTELDDPNDPLGPATIIYCEGMVSRELLQDVLVQQRGWAPESQGSPFVMEFVPSEEGEEVLKFVFDGQLVIWRRESGRFFAYNIASQPGRTPEESTMELSLKGPRDGFVESIDVNTALIRKRLRTPRLQIENFRIGEATQTPVRLLYMKGITPPGVVDEARRRLKGLNIQALHGAAELEEIISDRSLSLFPLINYIGRPDFVVQSLMNGRFAILVDGSPAGLIAPANLAHLFKSPEDAHMPFFFVAFERILRLIGLSLAICLPGFWISLLAFNTDQVPLPLLATVTISRNGLPLSSQLELFLMMLMFELFREAGVRLPRPVGQTVSVVGGLIVGDAAIRAGLTSPTMLVVSAVTAVATFTLVNQSLNGSVLMMRLYIMLISSLLGLFGFFIGLFSVLLYMSTLESFGMPYISFGEVKSARELLTILIQLPWKYRAKRVNDHER</sequence>
<dbReference type="InterPro" id="IPR004995">
    <property type="entry name" value="Spore_Ger"/>
</dbReference>
<dbReference type="RefSeq" id="WP_148930354.1">
    <property type="nucleotide sequence ID" value="NZ_VNHS01000006.1"/>
</dbReference>
<evidence type="ECO:0000313" key="4">
    <source>
        <dbReference type="EMBL" id="TYP73926.1"/>
    </source>
</evidence>
<keyword evidence="2 3" id="KW-0472">Membrane</keyword>
<dbReference type="PANTHER" id="PTHR22550:SF5">
    <property type="entry name" value="LEUCINE ZIPPER PROTEIN 4"/>
    <property type="match status" value="1"/>
</dbReference>
<evidence type="ECO:0000256" key="3">
    <source>
        <dbReference type="SAM" id="Phobius"/>
    </source>
</evidence>
<name>A0A5S5C6B1_9BACL</name>
<reference evidence="4 5" key="1">
    <citation type="submission" date="2019-07" db="EMBL/GenBank/DDBJ databases">
        <title>Genomic Encyclopedia of Type Strains, Phase III (KMG-III): the genomes of soil and plant-associated and newly described type strains.</title>
        <authorList>
            <person name="Whitman W."/>
        </authorList>
    </citation>
    <scope>NUCLEOTIDE SEQUENCE [LARGE SCALE GENOMIC DNA]</scope>
    <source>
        <strain evidence="4 5">BL24</strain>
    </source>
</reference>
<dbReference type="PANTHER" id="PTHR22550">
    <property type="entry name" value="SPORE GERMINATION PROTEIN"/>
    <property type="match status" value="1"/>
</dbReference>
<dbReference type="InterPro" id="IPR050768">
    <property type="entry name" value="UPF0353/GerABKA_families"/>
</dbReference>
<dbReference type="GO" id="GO:0009847">
    <property type="term" value="P:spore germination"/>
    <property type="evidence" value="ECO:0007669"/>
    <property type="project" value="InterPro"/>
</dbReference>
<proteinExistence type="inferred from homology"/>
<dbReference type="OrthoDB" id="1726708at2"/>
<dbReference type="Pfam" id="PF03323">
    <property type="entry name" value="GerA"/>
    <property type="match status" value="1"/>
</dbReference>
<comment type="similarity">
    <text evidence="1">Belongs to the GerABKA family.</text>
</comment>
<feature type="transmembrane region" description="Helical" evidence="3">
    <location>
        <begin position="275"/>
        <end position="297"/>
    </location>
</feature>
<comment type="caution">
    <text evidence="4">The sequence shown here is derived from an EMBL/GenBank/DDBJ whole genome shotgun (WGS) entry which is preliminary data.</text>
</comment>
<keyword evidence="3" id="KW-0812">Transmembrane</keyword>
<evidence type="ECO:0000256" key="2">
    <source>
        <dbReference type="ARBA" id="ARBA00023136"/>
    </source>
</evidence>
<evidence type="ECO:0000313" key="5">
    <source>
        <dbReference type="Proteomes" id="UP000323257"/>
    </source>
</evidence>
<accession>A0A5S5C6B1</accession>
<dbReference type="AlphaFoldDB" id="A0A5S5C6B1"/>
<feature type="transmembrane region" description="Helical" evidence="3">
    <location>
        <begin position="371"/>
        <end position="388"/>
    </location>
</feature>
<dbReference type="EMBL" id="VNHS01000006">
    <property type="protein sequence ID" value="TYP73926.1"/>
    <property type="molecule type" value="Genomic_DNA"/>
</dbReference>
<feature type="transmembrane region" description="Helical" evidence="3">
    <location>
        <begin position="400"/>
        <end position="425"/>
    </location>
</feature>
<organism evidence="4 5">
    <name type="scientific">Paenibacillus methanolicus</name>
    <dbReference type="NCBI Taxonomy" id="582686"/>
    <lineage>
        <taxon>Bacteria</taxon>
        <taxon>Bacillati</taxon>
        <taxon>Bacillota</taxon>
        <taxon>Bacilli</taxon>
        <taxon>Bacillales</taxon>
        <taxon>Paenibacillaceae</taxon>
        <taxon>Paenibacillus</taxon>
    </lineage>
</organism>
<dbReference type="GO" id="GO:0016020">
    <property type="term" value="C:membrane"/>
    <property type="evidence" value="ECO:0007669"/>
    <property type="project" value="InterPro"/>
</dbReference>
<keyword evidence="5" id="KW-1185">Reference proteome</keyword>
<evidence type="ECO:0000256" key="1">
    <source>
        <dbReference type="ARBA" id="ARBA00005278"/>
    </source>
</evidence>